<gene>
    <name evidence="4" type="ORF">SAMN05661099_2852</name>
</gene>
<organism evidence="4 5">
    <name type="scientific">Daejeonella lutea</name>
    <dbReference type="NCBI Taxonomy" id="572036"/>
    <lineage>
        <taxon>Bacteria</taxon>
        <taxon>Pseudomonadati</taxon>
        <taxon>Bacteroidota</taxon>
        <taxon>Sphingobacteriia</taxon>
        <taxon>Sphingobacteriales</taxon>
        <taxon>Sphingobacteriaceae</taxon>
        <taxon>Daejeonella</taxon>
    </lineage>
</organism>
<evidence type="ECO:0000313" key="4">
    <source>
        <dbReference type="EMBL" id="SKB81122.1"/>
    </source>
</evidence>
<dbReference type="Gene3D" id="3.40.50.12170">
    <property type="entry name" value="Uncharacterised protein PF07075, DUF1343"/>
    <property type="match status" value="1"/>
</dbReference>
<keyword evidence="1" id="KW-0732">Signal</keyword>
<dbReference type="EMBL" id="FUYR01000003">
    <property type="protein sequence ID" value="SKB81122.1"/>
    <property type="molecule type" value="Genomic_DNA"/>
</dbReference>
<evidence type="ECO:0000259" key="2">
    <source>
        <dbReference type="Pfam" id="PF07075"/>
    </source>
</evidence>
<keyword evidence="5" id="KW-1185">Reference proteome</keyword>
<dbReference type="InterPro" id="IPR008302">
    <property type="entry name" value="NamZ"/>
</dbReference>
<name>A0A1T5EAR3_9SPHI</name>
<dbReference type="PANTHER" id="PTHR42915:SF1">
    <property type="entry name" value="PEPTIDOGLYCAN BETA-N-ACETYLMURAMIDASE NAMZ"/>
    <property type="match status" value="1"/>
</dbReference>
<proteinExistence type="predicted"/>
<feature type="signal peptide" evidence="1">
    <location>
        <begin position="1"/>
        <end position="18"/>
    </location>
</feature>
<dbReference type="PIRSF" id="PIRSF016719">
    <property type="entry name" value="UCP016719"/>
    <property type="match status" value="1"/>
</dbReference>
<sequence>MKMTLILTFLLAVFAACSNTDLPKEKADSAKIANQTTRQAAIITGAQQVDKYLPMLKGKKVALAINNTSVIDGKLSMDTLLKLGVNIVKGFGPEHGFRGKASAGAKIGDETDEKTGVPLISLYGSKYKPTKADMQGIDVMVFDMQDVGVRFYTYLSTLHYIMEACAENNVDLIVLDRPNPNDGYVDGPVREPDQESFVGKHAIPILHGLTFGEYAGMINGEGWLPGKAKSKLTVIKMQNYNHGKPYILPIAPSPNLNTQQSILLYPSLCLFEGTVISQGRGTLYPFTVLGNPELKGKYDFSFKPVSIPGMSESPPHMDKDCYGIDLRTYDTGTFAKTGRINLTWLKQFYADYPNKAQFFRAANFDRLAGTSKLRTQIIEGKSEEEIRQSWEPALGQYKETRKKYLLY</sequence>
<dbReference type="PANTHER" id="PTHR42915">
    <property type="entry name" value="HYPOTHETICAL 460 KDA PROTEIN IN FEUA-SIGW INTERGENIC REGION [PRECURSOR]"/>
    <property type="match status" value="1"/>
</dbReference>
<dbReference type="OrthoDB" id="9801061at2"/>
<feature type="domain" description="Peptidoglycan beta-N-acetylmuramidase NamZ N-terminal" evidence="2">
    <location>
        <begin position="61"/>
        <end position="259"/>
    </location>
</feature>
<dbReference type="STRING" id="572036.SAMN05661099_2852"/>
<evidence type="ECO:0000313" key="5">
    <source>
        <dbReference type="Proteomes" id="UP000189981"/>
    </source>
</evidence>
<reference evidence="5" key="1">
    <citation type="submission" date="2017-02" db="EMBL/GenBank/DDBJ databases">
        <authorList>
            <person name="Varghese N."/>
            <person name="Submissions S."/>
        </authorList>
    </citation>
    <scope>NUCLEOTIDE SEQUENCE [LARGE SCALE GENOMIC DNA]</scope>
    <source>
        <strain evidence="5">DSM 22385</strain>
    </source>
</reference>
<dbReference type="InterPro" id="IPR048503">
    <property type="entry name" value="NamZ_C"/>
</dbReference>
<accession>A0A1T5EAR3</accession>
<protein>
    <submittedName>
        <fullName evidence="4">Uncharacterized conserved protein YbbC, DUF1343 family</fullName>
    </submittedName>
</protein>
<evidence type="ECO:0000256" key="1">
    <source>
        <dbReference type="SAM" id="SignalP"/>
    </source>
</evidence>
<dbReference type="Gene3D" id="3.90.1150.140">
    <property type="match status" value="1"/>
</dbReference>
<dbReference type="Pfam" id="PF20732">
    <property type="entry name" value="NamZ_C"/>
    <property type="match status" value="1"/>
</dbReference>
<feature type="domain" description="Peptidoglycan beta-N-acetylmuramidase NamZ C-terminal" evidence="3">
    <location>
        <begin position="263"/>
        <end position="407"/>
    </location>
</feature>
<dbReference type="InterPro" id="IPR048502">
    <property type="entry name" value="NamZ_N"/>
</dbReference>
<dbReference type="Proteomes" id="UP000189981">
    <property type="component" value="Unassembled WGS sequence"/>
</dbReference>
<dbReference type="PROSITE" id="PS51257">
    <property type="entry name" value="PROKAR_LIPOPROTEIN"/>
    <property type="match status" value="1"/>
</dbReference>
<dbReference type="GO" id="GO:0033922">
    <property type="term" value="F:peptidoglycan beta-N-acetylmuramidase activity"/>
    <property type="evidence" value="ECO:0007669"/>
    <property type="project" value="InterPro"/>
</dbReference>
<feature type="chain" id="PRO_5012888451" evidence="1">
    <location>
        <begin position="19"/>
        <end position="407"/>
    </location>
</feature>
<dbReference type="Pfam" id="PF07075">
    <property type="entry name" value="NamZ_N"/>
    <property type="match status" value="1"/>
</dbReference>
<evidence type="ECO:0000259" key="3">
    <source>
        <dbReference type="Pfam" id="PF20732"/>
    </source>
</evidence>
<dbReference type="AlphaFoldDB" id="A0A1T5EAR3"/>